<keyword evidence="3 5" id="KW-0238">DNA-binding</keyword>
<accession>A0A930VKT2</accession>
<dbReference type="EMBL" id="JADKPO010000002">
    <property type="protein sequence ID" value="MBF4766673.1"/>
    <property type="molecule type" value="Genomic_DNA"/>
</dbReference>
<comment type="caution">
    <text evidence="7">The sequence shown here is derived from an EMBL/GenBank/DDBJ whole genome shotgun (WGS) entry which is preliminary data.</text>
</comment>
<proteinExistence type="inferred from homology"/>
<evidence type="ECO:0000313" key="8">
    <source>
        <dbReference type="Proteomes" id="UP000660668"/>
    </source>
</evidence>
<keyword evidence="2" id="KW-0805">Transcription regulation</keyword>
<dbReference type="PANTHER" id="PTHR35807:SF1">
    <property type="entry name" value="TRANSCRIPTIONAL REGULATOR REDD"/>
    <property type="match status" value="1"/>
</dbReference>
<comment type="similarity">
    <text evidence="1">Belongs to the AfsR/DnrI/RedD regulatory family.</text>
</comment>
<dbReference type="CDD" id="cd15831">
    <property type="entry name" value="BTAD"/>
    <property type="match status" value="1"/>
</dbReference>
<protein>
    <submittedName>
        <fullName evidence="7">AAA family ATPase</fullName>
    </submittedName>
</protein>
<dbReference type="GO" id="GO:0006355">
    <property type="term" value="P:regulation of DNA-templated transcription"/>
    <property type="evidence" value="ECO:0007669"/>
    <property type="project" value="InterPro"/>
</dbReference>
<evidence type="ECO:0000256" key="3">
    <source>
        <dbReference type="ARBA" id="ARBA00023125"/>
    </source>
</evidence>
<dbReference type="InterPro" id="IPR011990">
    <property type="entry name" value="TPR-like_helical_dom_sf"/>
</dbReference>
<reference evidence="7" key="1">
    <citation type="submission" date="2020-11" db="EMBL/GenBank/DDBJ databases">
        <title>Nocardioides cynanchi sp. nov., isolated from soil of rhizosphere of Cynanchum wilfordii.</title>
        <authorList>
            <person name="Lee J.-S."/>
            <person name="Suh M.K."/>
            <person name="Kim J.-S."/>
        </authorList>
    </citation>
    <scope>NUCLEOTIDE SEQUENCE</scope>
    <source>
        <strain evidence="7">KCTC 19276</strain>
    </source>
</reference>
<dbReference type="SUPFAM" id="SSF46894">
    <property type="entry name" value="C-terminal effector domain of the bipartite response regulators"/>
    <property type="match status" value="2"/>
</dbReference>
<dbReference type="InterPro" id="IPR027417">
    <property type="entry name" value="P-loop_NTPase"/>
</dbReference>
<dbReference type="SUPFAM" id="SSF48452">
    <property type="entry name" value="TPR-like"/>
    <property type="match status" value="1"/>
</dbReference>
<dbReference type="InterPro" id="IPR036388">
    <property type="entry name" value="WH-like_DNA-bd_sf"/>
</dbReference>
<dbReference type="Pfam" id="PF03704">
    <property type="entry name" value="BTAD"/>
    <property type="match status" value="1"/>
</dbReference>
<keyword evidence="4" id="KW-0804">Transcription</keyword>
<evidence type="ECO:0000256" key="2">
    <source>
        <dbReference type="ARBA" id="ARBA00023015"/>
    </source>
</evidence>
<organism evidence="7 8">
    <name type="scientific">Nocardioides agariphilus</name>
    <dbReference type="NCBI Taxonomy" id="433664"/>
    <lineage>
        <taxon>Bacteria</taxon>
        <taxon>Bacillati</taxon>
        <taxon>Actinomycetota</taxon>
        <taxon>Actinomycetes</taxon>
        <taxon>Propionibacteriales</taxon>
        <taxon>Nocardioidaceae</taxon>
        <taxon>Nocardioides</taxon>
    </lineage>
</organism>
<dbReference type="InterPro" id="IPR001867">
    <property type="entry name" value="OmpR/PhoB-type_DNA-bd"/>
</dbReference>
<sequence length="1182" mass="125386">MDLDPMLSLRVLGELTAARDGAPVDLGGRRQRAVLAALVIHRGQVVAADRLADLVWGDRAPANPAGALQAYVSHLRRRLQPEAGARRRGDVIARAGNGYQLRLPPDAVDAWSFERAVDSTPGLSAAESARVLEDALRLWRGPAYAEYASESWVESEVARLDELRAVARERLLEARLHLGDAALLVGDLEALVAEDPLREERWRLLVLALYRAQRQADALAALRRARGLLADELGVDPGPALRELEAEVLAQSPTLDAPRAPLSAPVDGAPIPREPTDLVDRVRETATLRRLVDGLAAGGPGCALIEGPAGIGKTRLLAEAVRLADLAGARVLAARASELERSYGFGVVRQLFEPALRDPDRQDVLLGAAAGGARAVFDGLAGTDSPSHGNFAVLHGLYWLTVNLAGEAPLVLTVDDAQWCDAASLRFLAYLVRRLEGLPVLVVMTVRSGEEGLEESLHGELAHDPFVTVLRPRPLSAEAAGALVSEVLGEGADSFVRACHRMTSGNPLLLRQLLRALEEEGVQPDVSHVDTVRAVGSRAVSSLVMLRLRRMPPAVTAIARAVAVLGEEALLPAIAELAALGEPETAAALDTLTRGEILADWLPLTFVHPLVRDAVYGDLPAADRALLHERAARLLREQAAAPEVVAAHLLLAPRRGSRETVDTLRAAARTAMARGASDSAVVLLRRALDEPVQPDARAQVLIELGLVETLLDGPAGAAHLTEAYELLADPAERARVAMLVVRTHVFASAPGVATQFAVAAEQVLPEGLDDERQGLVALRRMSGYMHRLPPESYRAGPTPEVSGSGDGARMLAATLCYEVLRDGEDRARAIELARFALEDDRLLEVDNGLLWIVAANVLLLADADLGDFWDRALARAHATGGLFSVLSVNLWRGYTQLRHGQLEDAFQSLADGTEQLQMWGASGITATYAAAFTLAVQVEQGDLDGATETLTAARRLPWVGEGGRLLAESAARLFLAQGCPAEALGGLTEDVVRPGIANPAWAGWRGLKAGAMAGLGRMEEAVELAADEVALLRRWGAPTSLGPALRLLGSLRGRSGVTDLREAVEVLTGTTAAVELARAQVALARHPEVADGEAVTLLRAALSTAQACGARGVARDALDELAVRGHRPEDPATGGPVRVSARERRVLDLSAAGLDVNEVAQALFLTPGTVRALLEAASGGPP</sequence>
<dbReference type="RefSeq" id="WP_194694825.1">
    <property type="nucleotide sequence ID" value="NZ_JADKPO010000002.1"/>
</dbReference>
<feature type="domain" description="OmpR/PhoB-type" evidence="6">
    <location>
        <begin position="1"/>
        <end position="103"/>
    </location>
</feature>
<keyword evidence="8" id="KW-1185">Reference proteome</keyword>
<evidence type="ECO:0000256" key="4">
    <source>
        <dbReference type="ARBA" id="ARBA00023163"/>
    </source>
</evidence>
<dbReference type="InterPro" id="IPR016032">
    <property type="entry name" value="Sig_transdc_resp-reg_C-effctor"/>
</dbReference>
<dbReference type="PANTHER" id="PTHR35807">
    <property type="entry name" value="TRANSCRIPTIONAL REGULATOR REDD-RELATED"/>
    <property type="match status" value="1"/>
</dbReference>
<dbReference type="AlphaFoldDB" id="A0A930VKT2"/>
<evidence type="ECO:0000259" key="6">
    <source>
        <dbReference type="PROSITE" id="PS51755"/>
    </source>
</evidence>
<dbReference type="PROSITE" id="PS51755">
    <property type="entry name" value="OMPR_PHOB"/>
    <property type="match status" value="1"/>
</dbReference>
<dbReference type="SUPFAM" id="SSF52540">
    <property type="entry name" value="P-loop containing nucleoside triphosphate hydrolases"/>
    <property type="match status" value="1"/>
</dbReference>
<dbReference type="Pfam" id="PF00486">
    <property type="entry name" value="Trans_reg_C"/>
    <property type="match status" value="1"/>
</dbReference>
<dbReference type="Gene3D" id="1.25.40.10">
    <property type="entry name" value="Tetratricopeptide repeat domain"/>
    <property type="match status" value="1"/>
</dbReference>
<feature type="DNA-binding region" description="OmpR/PhoB-type" evidence="5">
    <location>
        <begin position="1"/>
        <end position="103"/>
    </location>
</feature>
<dbReference type="GO" id="GO:0003677">
    <property type="term" value="F:DNA binding"/>
    <property type="evidence" value="ECO:0007669"/>
    <property type="project" value="UniProtKB-UniRule"/>
</dbReference>
<dbReference type="InterPro" id="IPR005158">
    <property type="entry name" value="BTAD"/>
</dbReference>
<dbReference type="InterPro" id="IPR051677">
    <property type="entry name" value="AfsR-DnrI-RedD_regulator"/>
</dbReference>
<name>A0A930VKT2_9ACTN</name>
<dbReference type="InterPro" id="IPR041664">
    <property type="entry name" value="AAA_16"/>
</dbReference>
<dbReference type="Pfam" id="PF13191">
    <property type="entry name" value="AAA_16"/>
    <property type="match status" value="1"/>
</dbReference>
<evidence type="ECO:0000256" key="1">
    <source>
        <dbReference type="ARBA" id="ARBA00005820"/>
    </source>
</evidence>
<dbReference type="Gene3D" id="1.10.10.10">
    <property type="entry name" value="Winged helix-like DNA-binding domain superfamily/Winged helix DNA-binding domain"/>
    <property type="match status" value="2"/>
</dbReference>
<gene>
    <name evidence="7" type="ORF">ISU10_02695</name>
</gene>
<dbReference type="Proteomes" id="UP000660668">
    <property type="component" value="Unassembled WGS sequence"/>
</dbReference>
<dbReference type="SMART" id="SM01043">
    <property type="entry name" value="BTAD"/>
    <property type="match status" value="1"/>
</dbReference>
<dbReference type="GO" id="GO:0000160">
    <property type="term" value="P:phosphorelay signal transduction system"/>
    <property type="evidence" value="ECO:0007669"/>
    <property type="project" value="InterPro"/>
</dbReference>
<evidence type="ECO:0000256" key="5">
    <source>
        <dbReference type="PROSITE-ProRule" id="PRU01091"/>
    </source>
</evidence>
<dbReference type="SMART" id="SM00862">
    <property type="entry name" value="Trans_reg_C"/>
    <property type="match status" value="1"/>
</dbReference>
<evidence type="ECO:0000313" key="7">
    <source>
        <dbReference type="EMBL" id="MBF4766673.1"/>
    </source>
</evidence>